<dbReference type="RefSeq" id="WP_073602462.1">
    <property type="nucleotide sequence ID" value="NZ_FQXZ01000007.1"/>
</dbReference>
<protein>
    <submittedName>
        <fullName evidence="7">Pectinesterase A</fullName>
        <ecNumber evidence="7">3.1.1.11</ecNumber>
    </submittedName>
</protein>
<sequence length="866" mass="97119">MNKHLARGLSASALFCIYSATALPLYDVTVATDGSGDFRSVQEAINHAPDNQQPYVIYIRNGIYQEKLEVKRSNIHLIGEDRDKTVITATTANGTFNPEKGKKFGTTGSRTVNIDAPDFSAQSLTIENGFDYPANQAKAKDDPTRVKNTQAVALLISNKADRVQFKDVNLKSYQDTFYTKAGRTYIDDSRIMGTVDFIFGHGTALFEDSDIVARYRSDVKPGAPLGYISAPSTNIKKPFGLVFKDCRLSKEDKVPAHSYGLGRPWHPTTRFADGRYADPNAVGHSAFINCQMDDHIYGWDKMSGKDINKNKIWFYPEDSRFWEFHNTGPGANARDIKRPQLSAEQLMHYTNQEILSGWSPDITLGAKSTIRGEVVHASMRFPAVITIKDSVGKTFVINTDKKGRYHTSIAGMTAPLLVSADDQSGASCLKSNQYRSICSSAIVAEVTNNGVTTANINPFSDLVVSSLAANEGIKGPQLLVENKKLPPLSHKIWTEANQHFSDAFKNVIKQHGLNPEQNWNPVSYSKAYAPVMREIASQVIHNRGYDTKTGLASKTYLTDLEFRPIINLEKVPSYLLQDNQLAETQKVVREAKKRIFIVGDSTASNYEPDVYPRMGWGQAFDQLVSDHQDIQVVNAARSGRSSRDYINGRWLSHLEPLVKPGDYLFIQFSHNDEKCNGAKKKRGPIDVANLCTYPNDKQGHPQYPENHQEMSLQYTLEKYLSFAEHHKMHPVMLTSVPRAKTVKNKPGVPVRPVQHTTKQNKLHGYQFFGSYTQTVKDTAAKHHVPLLDMQSRVMEMANKTTGDEWKHLWLAVDPEKYPFYKTRSSGTLQKPDTTHFQEQGARKIAKLVVKEIKQTDALNQLSTYLP</sequence>
<name>A0A1M5WD50_9VIBR</name>
<dbReference type="GO" id="GO:0009279">
    <property type="term" value="C:cell outer membrane"/>
    <property type="evidence" value="ECO:0007669"/>
    <property type="project" value="TreeGrafter"/>
</dbReference>
<evidence type="ECO:0000313" key="7">
    <source>
        <dbReference type="EMBL" id="SHH85455.1"/>
    </source>
</evidence>
<dbReference type="PANTHER" id="PTHR31321:SF57">
    <property type="entry name" value="PECTINESTERASE 53-RELATED"/>
    <property type="match status" value="1"/>
</dbReference>
<dbReference type="EC" id="3.1.1.11" evidence="7"/>
<dbReference type="Pfam" id="PF01095">
    <property type="entry name" value="Pectinesterase"/>
    <property type="match status" value="1"/>
</dbReference>
<dbReference type="PANTHER" id="PTHR31321">
    <property type="entry name" value="ACYL-COA THIOESTER HYDROLASE YBHC-RELATED"/>
    <property type="match status" value="1"/>
</dbReference>
<feature type="chain" id="PRO_5013087506" evidence="5">
    <location>
        <begin position="23"/>
        <end position="866"/>
    </location>
</feature>
<dbReference type="Proteomes" id="UP000184608">
    <property type="component" value="Unassembled WGS sequence"/>
</dbReference>
<feature type="signal peptide" evidence="5">
    <location>
        <begin position="1"/>
        <end position="22"/>
    </location>
</feature>
<dbReference type="EMBL" id="FQXZ01000007">
    <property type="protein sequence ID" value="SHH85455.1"/>
    <property type="molecule type" value="Genomic_DNA"/>
</dbReference>
<accession>A0A1M5WD50</accession>
<dbReference type="InterPro" id="IPR036514">
    <property type="entry name" value="SGNH_hydro_sf"/>
</dbReference>
<feature type="active site" evidence="4">
    <location>
        <position position="196"/>
    </location>
</feature>
<keyword evidence="2 7" id="KW-0378">Hydrolase</keyword>
<keyword evidence="3" id="KW-0063">Aspartyl esterase</keyword>
<evidence type="ECO:0000256" key="4">
    <source>
        <dbReference type="PROSITE-ProRule" id="PRU10040"/>
    </source>
</evidence>
<evidence type="ECO:0000256" key="3">
    <source>
        <dbReference type="ARBA" id="ARBA00023085"/>
    </source>
</evidence>
<dbReference type="Gene3D" id="2.160.20.10">
    <property type="entry name" value="Single-stranded right-handed beta-helix, Pectin lyase-like"/>
    <property type="match status" value="1"/>
</dbReference>
<keyword evidence="8" id="KW-1185">Reference proteome</keyword>
<dbReference type="InterPro" id="IPR011050">
    <property type="entry name" value="Pectin_lyase_fold/virulence"/>
</dbReference>
<dbReference type="InterPro" id="IPR000070">
    <property type="entry name" value="Pectinesterase_cat"/>
</dbReference>
<keyword evidence="5" id="KW-0732">Signal</keyword>
<dbReference type="GO" id="GO:0030599">
    <property type="term" value="F:pectinesterase activity"/>
    <property type="evidence" value="ECO:0007669"/>
    <property type="project" value="UniProtKB-EC"/>
</dbReference>
<dbReference type="Pfam" id="PF00657">
    <property type="entry name" value="Lipase_GDSL"/>
    <property type="match status" value="1"/>
</dbReference>
<dbReference type="AlphaFoldDB" id="A0A1M5WD50"/>
<dbReference type="GO" id="GO:0042545">
    <property type="term" value="P:cell wall modification"/>
    <property type="evidence" value="ECO:0007669"/>
    <property type="project" value="InterPro"/>
</dbReference>
<dbReference type="InterPro" id="IPR001087">
    <property type="entry name" value="GDSL"/>
</dbReference>
<dbReference type="SUPFAM" id="SSF52266">
    <property type="entry name" value="SGNH hydrolase"/>
    <property type="match status" value="1"/>
</dbReference>
<comment type="similarity">
    <text evidence="1">Belongs to the pectinesterase family.</text>
</comment>
<proteinExistence type="inferred from homology"/>
<dbReference type="OrthoDB" id="191551at2"/>
<dbReference type="STRING" id="1216006.VA7868_00689"/>
<evidence type="ECO:0000256" key="1">
    <source>
        <dbReference type="ARBA" id="ARBA00008891"/>
    </source>
</evidence>
<dbReference type="PROSITE" id="PS00503">
    <property type="entry name" value="PECTINESTERASE_2"/>
    <property type="match status" value="1"/>
</dbReference>
<evidence type="ECO:0000256" key="5">
    <source>
        <dbReference type="SAM" id="SignalP"/>
    </source>
</evidence>
<evidence type="ECO:0000256" key="2">
    <source>
        <dbReference type="ARBA" id="ARBA00022801"/>
    </source>
</evidence>
<dbReference type="SUPFAM" id="SSF51126">
    <property type="entry name" value="Pectin lyase-like"/>
    <property type="match status" value="1"/>
</dbReference>
<feature type="domain" description="Pectinesterase catalytic" evidence="6">
    <location>
        <begin position="27"/>
        <end position="334"/>
    </location>
</feature>
<reference evidence="7 8" key="1">
    <citation type="submission" date="2016-11" db="EMBL/GenBank/DDBJ databases">
        <authorList>
            <person name="Jaros S."/>
            <person name="Januszkiewicz K."/>
            <person name="Wedrychowicz H."/>
        </authorList>
    </citation>
    <scope>NUCLEOTIDE SEQUENCE [LARGE SCALE GENOMIC DNA]</scope>
    <source>
        <strain evidence="7 8">CECT 7868</strain>
    </source>
</reference>
<dbReference type="InterPro" id="IPR033131">
    <property type="entry name" value="Pectinesterase_Asp_AS"/>
</dbReference>
<gene>
    <name evidence="7" type="primary">pemA_1</name>
    <name evidence="7" type="ORF">VA7868_00689</name>
</gene>
<dbReference type="Gene3D" id="3.40.50.1110">
    <property type="entry name" value="SGNH hydrolase"/>
    <property type="match status" value="1"/>
</dbReference>
<dbReference type="InterPro" id="IPR012334">
    <property type="entry name" value="Pectin_lyas_fold"/>
</dbReference>
<organism evidence="7 8">
    <name type="scientific">Vibrio aerogenes CECT 7868</name>
    <dbReference type="NCBI Taxonomy" id="1216006"/>
    <lineage>
        <taxon>Bacteria</taxon>
        <taxon>Pseudomonadati</taxon>
        <taxon>Pseudomonadota</taxon>
        <taxon>Gammaproteobacteria</taxon>
        <taxon>Vibrionales</taxon>
        <taxon>Vibrionaceae</taxon>
        <taxon>Vibrio</taxon>
    </lineage>
</organism>
<evidence type="ECO:0000259" key="6">
    <source>
        <dbReference type="Pfam" id="PF01095"/>
    </source>
</evidence>
<evidence type="ECO:0000313" key="8">
    <source>
        <dbReference type="Proteomes" id="UP000184608"/>
    </source>
</evidence>